<organism evidence="3 4">
    <name type="scientific">Lottia gigantea</name>
    <name type="common">Giant owl limpet</name>
    <dbReference type="NCBI Taxonomy" id="225164"/>
    <lineage>
        <taxon>Eukaryota</taxon>
        <taxon>Metazoa</taxon>
        <taxon>Spiralia</taxon>
        <taxon>Lophotrochozoa</taxon>
        <taxon>Mollusca</taxon>
        <taxon>Gastropoda</taxon>
        <taxon>Patellogastropoda</taxon>
        <taxon>Lottioidea</taxon>
        <taxon>Lottiidae</taxon>
        <taxon>Lottia</taxon>
    </lineage>
</organism>
<dbReference type="GO" id="GO:0007165">
    <property type="term" value="P:signal transduction"/>
    <property type="evidence" value="ECO:0007669"/>
    <property type="project" value="InterPro"/>
</dbReference>
<proteinExistence type="predicted"/>
<feature type="region of interest" description="Disordered" evidence="1">
    <location>
        <begin position="787"/>
        <end position="852"/>
    </location>
</feature>
<reference evidence="3 4" key="1">
    <citation type="journal article" date="2013" name="Nature">
        <title>Insights into bilaterian evolution from three spiralian genomes.</title>
        <authorList>
            <person name="Simakov O."/>
            <person name="Marletaz F."/>
            <person name="Cho S.J."/>
            <person name="Edsinger-Gonzales E."/>
            <person name="Havlak P."/>
            <person name="Hellsten U."/>
            <person name="Kuo D.H."/>
            <person name="Larsson T."/>
            <person name="Lv J."/>
            <person name="Arendt D."/>
            <person name="Savage R."/>
            <person name="Osoegawa K."/>
            <person name="de Jong P."/>
            <person name="Grimwood J."/>
            <person name="Chapman J.A."/>
            <person name="Shapiro H."/>
            <person name="Aerts A."/>
            <person name="Otillar R.P."/>
            <person name="Terry A.Y."/>
            <person name="Boore J.L."/>
            <person name="Grigoriev I.V."/>
            <person name="Lindberg D.R."/>
            <person name="Seaver E.C."/>
            <person name="Weisblat D.A."/>
            <person name="Putnam N.H."/>
            <person name="Rokhsar D.S."/>
        </authorList>
    </citation>
    <scope>NUCLEOTIDE SEQUENCE [LARGE SCALE GENOMIC DNA]</scope>
</reference>
<dbReference type="SUPFAM" id="SSF52949">
    <property type="entry name" value="Macro domain-like"/>
    <property type="match status" value="1"/>
</dbReference>
<evidence type="ECO:0000256" key="1">
    <source>
        <dbReference type="SAM" id="MobiDB-lite"/>
    </source>
</evidence>
<dbReference type="OrthoDB" id="10037120at2759"/>
<keyword evidence="4" id="KW-1185">Reference proteome</keyword>
<protein>
    <recommendedName>
        <fullName evidence="2">TIR domain-containing protein</fullName>
    </recommendedName>
</protein>
<dbReference type="InterPro" id="IPR000157">
    <property type="entry name" value="TIR_dom"/>
</dbReference>
<dbReference type="Pfam" id="PF13676">
    <property type="entry name" value="TIR_2"/>
    <property type="match status" value="2"/>
</dbReference>
<dbReference type="AlphaFoldDB" id="V4A2X4"/>
<gene>
    <name evidence="3" type="ORF">LOTGIDRAFT_234910</name>
</gene>
<dbReference type="Proteomes" id="UP000030746">
    <property type="component" value="Unassembled WGS sequence"/>
</dbReference>
<evidence type="ECO:0000313" key="3">
    <source>
        <dbReference type="EMBL" id="ESO87656.1"/>
    </source>
</evidence>
<dbReference type="InterPro" id="IPR035897">
    <property type="entry name" value="Toll_tir_struct_dom_sf"/>
</dbReference>
<feature type="domain" description="TIR" evidence="2">
    <location>
        <begin position="251"/>
        <end position="390"/>
    </location>
</feature>
<dbReference type="CTD" id="20249679"/>
<feature type="compositionally biased region" description="Basic and acidic residues" evidence="1">
    <location>
        <begin position="787"/>
        <end position="811"/>
    </location>
</feature>
<dbReference type="EMBL" id="KB202849">
    <property type="protein sequence ID" value="ESO87656.1"/>
    <property type="molecule type" value="Genomic_DNA"/>
</dbReference>
<dbReference type="SMART" id="SM00255">
    <property type="entry name" value="TIR"/>
    <property type="match status" value="2"/>
</dbReference>
<dbReference type="InterPro" id="IPR043472">
    <property type="entry name" value="Macro_dom-like"/>
</dbReference>
<accession>V4A2X4</accession>
<dbReference type="PROSITE" id="PS50104">
    <property type="entry name" value="TIR"/>
    <property type="match status" value="2"/>
</dbReference>
<feature type="domain" description="TIR" evidence="2">
    <location>
        <begin position="404"/>
        <end position="536"/>
    </location>
</feature>
<name>V4A2X4_LOTGI</name>
<sequence length="852" mass="97106">MSEDKTIQHGIDIEVPECVERKLREGKIDDAEAFERGLGSIDKIVLSTRQGDCIVELMCGDITRLPIEDKVDYILISAFPNDYSAVRGTVIGSLYSYLGIDVERLAVNKDVDLRKNFSCWVSGALPSHAPYKRLVCFERIYQGGSVSEQIAKVYRSFTPIFNNEETTVISPLLATGNQGHSTKKILTAMVDGACGWILSGLPLRHLKLVVYSKKINEIYKRDVETVEEFKNLKIKWEKISKSKAAKAEQIDDYDVYLSYSEADIQSSQKIISKLQRVKPEIKLFTKIITFSNNDVWQQKIFDVMVKSKRIIVILSPAYIANEECLEQFNMAMCCNRYKKKQVLAPFYIETIPSFPSYMLLVQYVECRIRRESDNDERLIGKACEIIIEAIEEDTVEVLSVKKTPHYDVFISYAHRTPLEAESMLGLLQTNSPWLNIFFDKRELCTGSVWQKSLYESIDNASVIVMFISDAYINSTVCSEEYDIALARYYLKDDVVVVPLYCGVKDDKIPAKFSAIPMIDIQQDKDNKLQQLVEYIKHCDVDKTGSVLYSEPTNEANVQDILENKRTDIINSLHKFDKDKVNLKLKTALVENQKIVFSFSQNCLKYAAAICQYIEKTNETLECIFLSENHNERLSLLDKADRIVIIISKQYIESNNLMEEFHIAMCRQRAFLTQNIVYLINASHSQTKPVFMSIVPYSISLKDKVWIREVKYHSDKSTSIIIKRIGIAGSYNYHFAEIVALQTAALDLSYGLVTIKDWKNMINIISIDQNKTHDKLVQKCFRTNIFPKEDRGSTTGGDKNRFEEGVTGKEKDDSEEGAIGMESQSGSNEKKNKNERKKAKPSGKGGSQSCVLI</sequence>
<evidence type="ECO:0000313" key="4">
    <source>
        <dbReference type="Proteomes" id="UP000030746"/>
    </source>
</evidence>
<dbReference type="HOGENOM" id="CLU_016911_0_0_1"/>
<dbReference type="SUPFAM" id="SSF52200">
    <property type="entry name" value="Toll/Interleukin receptor TIR domain"/>
    <property type="match status" value="3"/>
</dbReference>
<evidence type="ECO:0000259" key="2">
    <source>
        <dbReference type="PROSITE" id="PS50104"/>
    </source>
</evidence>
<dbReference type="RefSeq" id="XP_009061554.1">
    <property type="nucleotide sequence ID" value="XM_009063306.1"/>
</dbReference>
<dbReference type="GeneID" id="20249679"/>
<dbReference type="Gene3D" id="3.40.50.10140">
    <property type="entry name" value="Toll/interleukin-1 receptor homology (TIR) domain"/>
    <property type="match status" value="2"/>
</dbReference>
<dbReference type="KEGG" id="lgi:LOTGIDRAFT_234910"/>
<dbReference type="OMA" id="LVPCDFN"/>